<evidence type="ECO:0000313" key="1">
    <source>
        <dbReference type="EMBL" id="EBA10397.1"/>
    </source>
</evidence>
<reference evidence="1 2" key="1">
    <citation type="submission" date="2006-06" db="EMBL/GenBank/DDBJ databases">
        <authorList>
            <person name="Moran M.A."/>
            <person name="Ferriera S."/>
            <person name="Johnson J."/>
            <person name="Kravitz S."/>
            <person name="Beeson K."/>
            <person name="Sutton G."/>
            <person name="Rogers Y.-H."/>
            <person name="Friedman R."/>
            <person name="Frazier M."/>
            <person name="Venter J.C."/>
        </authorList>
    </citation>
    <scope>NUCLEOTIDE SEQUENCE [LARGE SCALE GENOMIC DNA]</scope>
    <source>
        <strain evidence="1 2">E-37</strain>
    </source>
</reference>
<protein>
    <submittedName>
        <fullName evidence="1">Uncharacterized protein</fullName>
    </submittedName>
</protein>
<accession>A3JY11</accession>
<evidence type="ECO:0000313" key="2">
    <source>
        <dbReference type="Proteomes" id="UP000005713"/>
    </source>
</evidence>
<comment type="caution">
    <text evidence="1">The sequence shown here is derived from an EMBL/GenBank/DDBJ whole genome shotgun (WGS) entry which is preliminary data.</text>
</comment>
<dbReference type="Proteomes" id="UP000005713">
    <property type="component" value="Unassembled WGS sequence"/>
</dbReference>
<sequence length="170" mass="18516">MRETSQPAAHGPDQHKPYLRTVLDNVAEVYEAHLGRHDAELFMAESAYALAADHSANAVRSARPDRPTMAHVAREVDAAIARLDEPIMIADASDRQMTLISPSPSGARSRFMMNLYLFGHIAADALGYARVVLHESAPGSGKPWKIVIHTAPGGGGAEFHSRYRLPDQSH</sequence>
<gene>
    <name evidence="1" type="ORF">SSE37_20367</name>
</gene>
<keyword evidence="2" id="KW-1185">Reference proteome</keyword>
<dbReference type="RefSeq" id="WP_005855214.1">
    <property type="nucleotide sequence ID" value="NZ_AAYA01000001.1"/>
</dbReference>
<dbReference type="EMBL" id="AAYA01000001">
    <property type="protein sequence ID" value="EBA10397.1"/>
    <property type="molecule type" value="Genomic_DNA"/>
</dbReference>
<name>A3JY11_SAGS3</name>
<organism evidence="1 2">
    <name type="scientific">Sagittula stellata (strain ATCC 700073 / DSM 11524 / E-37)</name>
    <dbReference type="NCBI Taxonomy" id="388399"/>
    <lineage>
        <taxon>Bacteria</taxon>
        <taxon>Pseudomonadati</taxon>
        <taxon>Pseudomonadota</taxon>
        <taxon>Alphaproteobacteria</taxon>
        <taxon>Rhodobacterales</taxon>
        <taxon>Roseobacteraceae</taxon>
        <taxon>Sagittula</taxon>
    </lineage>
</organism>
<proteinExistence type="predicted"/>
<dbReference type="OrthoDB" id="260231at2"/>
<dbReference type="AlphaFoldDB" id="A3JY11"/>